<evidence type="ECO:0000313" key="2">
    <source>
        <dbReference type="Proteomes" id="UP000494125"/>
    </source>
</evidence>
<sequence length="164" mass="18015">MAYISMSFQFAQDPTRVLGVAQNNTDGSVIGPNAPVQLRYFTDPNVQTLWDYDPTHGFIILDFSDLNGGGKLAVDFADGKVAAETPLVLRPFTGAPSQRWSISIRPGYITSLANTGLVIDDHYDSRQANNLVWAFPYNGTQAQQWTPVHAFQAVAERAPQSLRA</sequence>
<proteinExistence type="predicted"/>
<dbReference type="EMBL" id="CABVPN010000011">
    <property type="protein sequence ID" value="VWB54991.1"/>
    <property type="molecule type" value="Genomic_DNA"/>
</dbReference>
<dbReference type="CDD" id="cd00161">
    <property type="entry name" value="beta-trefoil_Ricin-like"/>
    <property type="match status" value="1"/>
</dbReference>
<evidence type="ECO:0008006" key="3">
    <source>
        <dbReference type="Google" id="ProtNLM"/>
    </source>
</evidence>
<reference evidence="1 2" key="1">
    <citation type="submission" date="2019-09" db="EMBL/GenBank/DDBJ databases">
        <authorList>
            <person name="Depoorter E."/>
        </authorList>
    </citation>
    <scope>NUCLEOTIDE SEQUENCE [LARGE SCALE GENOMIC DNA]</scope>
    <source>
        <strain evidence="1">LMG 24065</strain>
    </source>
</reference>
<dbReference type="InterPro" id="IPR035992">
    <property type="entry name" value="Ricin_B-like_lectins"/>
</dbReference>
<dbReference type="SUPFAM" id="SSF50370">
    <property type="entry name" value="Ricin B-like lectins"/>
    <property type="match status" value="1"/>
</dbReference>
<protein>
    <recommendedName>
        <fullName evidence="3">Ricin B lectin domain-containing protein</fullName>
    </recommendedName>
</protein>
<dbReference type="Proteomes" id="UP000494125">
    <property type="component" value="Unassembled WGS sequence"/>
</dbReference>
<evidence type="ECO:0000313" key="1">
    <source>
        <dbReference type="EMBL" id="VWB54991.1"/>
    </source>
</evidence>
<dbReference type="GeneID" id="93027618"/>
<dbReference type="Gene3D" id="2.80.10.50">
    <property type="match status" value="1"/>
</dbReference>
<gene>
    <name evidence="1" type="ORF">BDI24065_02543</name>
</gene>
<dbReference type="RefSeq" id="WP_151051102.1">
    <property type="nucleotide sequence ID" value="NZ_CABVPN010000011.1"/>
</dbReference>
<organism evidence="1 2">
    <name type="scientific">Burkholderia diffusa</name>
    <dbReference type="NCBI Taxonomy" id="488732"/>
    <lineage>
        <taxon>Bacteria</taxon>
        <taxon>Pseudomonadati</taxon>
        <taxon>Pseudomonadota</taxon>
        <taxon>Betaproteobacteria</taxon>
        <taxon>Burkholderiales</taxon>
        <taxon>Burkholderiaceae</taxon>
        <taxon>Burkholderia</taxon>
        <taxon>Burkholderia cepacia complex</taxon>
    </lineage>
</organism>
<name>A0A6P2KHQ6_9BURK</name>
<keyword evidence="2" id="KW-1185">Reference proteome</keyword>
<dbReference type="AlphaFoldDB" id="A0A6P2KHQ6"/>
<accession>A0A6P2KHQ6</accession>